<dbReference type="Pfam" id="PF00697">
    <property type="entry name" value="PRAI"/>
    <property type="match status" value="1"/>
</dbReference>
<comment type="pathway">
    <text evidence="2 9">Amino-acid biosynthesis; L-tryptophan biosynthesis; L-tryptophan from chorismate: step 3/5.</text>
</comment>
<dbReference type="CDD" id="cd00405">
    <property type="entry name" value="PRAI"/>
    <property type="match status" value="1"/>
</dbReference>
<dbReference type="InterPro" id="IPR013785">
    <property type="entry name" value="Aldolase_TIM"/>
</dbReference>
<gene>
    <name evidence="9" type="primary">trpF</name>
    <name evidence="11" type="ORF">J2Z34_002355</name>
</gene>
<keyword evidence="7 9" id="KW-0057">Aromatic amino acid biosynthesis</keyword>
<comment type="catalytic activity">
    <reaction evidence="1 9">
        <text>N-(5-phospho-beta-D-ribosyl)anthranilate = 1-(2-carboxyphenylamino)-1-deoxy-D-ribulose 5-phosphate</text>
        <dbReference type="Rhea" id="RHEA:21540"/>
        <dbReference type="ChEBI" id="CHEBI:18277"/>
        <dbReference type="ChEBI" id="CHEBI:58613"/>
        <dbReference type="EC" id="5.3.1.24"/>
    </reaction>
</comment>
<protein>
    <recommendedName>
        <fullName evidence="4 9">N-(5'-phosphoribosyl)anthranilate isomerase</fullName>
        <shortName evidence="9">PRAI</shortName>
        <ecNumber evidence="3 9">5.3.1.24</ecNumber>
    </recommendedName>
</protein>
<accession>A0ABS4G5P9</accession>
<evidence type="ECO:0000256" key="7">
    <source>
        <dbReference type="ARBA" id="ARBA00023141"/>
    </source>
</evidence>
<dbReference type="Proteomes" id="UP001519271">
    <property type="component" value="Unassembled WGS sequence"/>
</dbReference>
<evidence type="ECO:0000256" key="4">
    <source>
        <dbReference type="ARBA" id="ARBA00022272"/>
    </source>
</evidence>
<dbReference type="PANTHER" id="PTHR42894">
    <property type="entry name" value="N-(5'-PHOSPHORIBOSYL)ANTHRANILATE ISOMERASE"/>
    <property type="match status" value="1"/>
</dbReference>
<comment type="similarity">
    <text evidence="9">Belongs to the TrpF family.</text>
</comment>
<evidence type="ECO:0000256" key="9">
    <source>
        <dbReference type="HAMAP-Rule" id="MF_00135"/>
    </source>
</evidence>
<dbReference type="RefSeq" id="WP_209460042.1">
    <property type="nucleotide sequence ID" value="NZ_JAGGKC010000020.1"/>
</dbReference>
<evidence type="ECO:0000256" key="1">
    <source>
        <dbReference type="ARBA" id="ARBA00001164"/>
    </source>
</evidence>
<evidence type="ECO:0000256" key="8">
    <source>
        <dbReference type="ARBA" id="ARBA00023235"/>
    </source>
</evidence>
<dbReference type="InterPro" id="IPR001240">
    <property type="entry name" value="PRAI_dom"/>
</dbReference>
<keyword evidence="6 9" id="KW-0822">Tryptophan biosynthesis</keyword>
<organism evidence="11 12">
    <name type="scientific">Youngiibacter multivorans</name>
    <dbReference type="NCBI Taxonomy" id="937251"/>
    <lineage>
        <taxon>Bacteria</taxon>
        <taxon>Bacillati</taxon>
        <taxon>Bacillota</taxon>
        <taxon>Clostridia</taxon>
        <taxon>Eubacteriales</taxon>
        <taxon>Clostridiaceae</taxon>
        <taxon>Youngiibacter</taxon>
    </lineage>
</organism>
<keyword evidence="5 9" id="KW-0028">Amino-acid biosynthesis</keyword>
<sequence length="198" mass="22268">MTRLKICGLFREEDIGYANEVHPEYAGFVFARSKRQVSRENAKELRKLLDPSIATVGVFVDEEIERILEILSDETISMVQLHGHEDEEYISRLREKTDAVIIKAVRPVSREDVRNAESSTADYILFDSGAGTGKTFDWSILEGFSREYFLAGGLNSGNIRDAMEAINPFAVDLSSGVETDGLKDLEKMKKIRRMVSNG</sequence>
<comment type="caution">
    <text evidence="11">The sequence shown here is derived from an EMBL/GenBank/DDBJ whole genome shotgun (WGS) entry which is preliminary data.</text>
</comment>
<evidence type="ECO:0000256" key="6">
    <source>
        <dbReference type="ARBA" id="ARBA00022822"/>
    </source>
</evidence>
<keyword evidence="8 9" id="KW-0413">Isomerase</keyword>
<name>A0ABS4G5P9_9CLOT</name>
<dbReference type="SUPFAM" id="SSF51366">
    <property type="entry name" value="Ribulose-phoshate binding barrel"/>
    <property type="match status" value="1"/>
</dbReference>
<dbReference type="EMBL" id="JAGGKC010000020">
    <property type="protein sequence ID" value="MBP1919859.1"/>
    <property type="molecule type" value="Genomic_DNA"/>
</dbReference>
<dbReference type="EC" id="5.3.1.24" evidence="3 9"/>
<proteinExistence type="inferred from homology"/>
<dbReference type="InterPro" id="IPR044643">
    <property type="entry name" value="TrpF_fam"/>
</dbReference>
<evidence type="ECO:0000259" key="10">
    <source>
        <dbReference type="Pfam" id="PF00697"/>
    </source>
</evidence>
<keyword evidence="12" id="KW-1185">Reference proteome</keyword>
<evidence type="ECO:0000313" key="11">
    <source>
        <dbReference type="EMBL" id="MBP1919859.1"/>
    </source>
</evidence>
<evidence type="ECO:0000256" key="2">
    <source>
        <dbReference type="ARBA" id="ARBA00004664"/>
    </source>
</evidence>
<reference evidence="11 12" key="1">
    <citation type="submission" date="2021-03" db="EMBL/GenBank/DDBJ databases">
        <title>Genomic Encyclopedia of Type Strains, Phase IV (KMG-IV): sequencing the most valuable type-strain genomes for metagenomic binning, comparative biology and taxonomic classification.</title>
        <authorList>
            <person name="Goeker M."/>
        </authorList>
    </citation>
    <scope>NUCLEOTIDE SEQUENCE [LARGE SCALE GENOMIC DNA]</scope>
    <source>
        <strain evidence="11 12">DSM 6139</strain>
    </source>
</reference>
<evidence type="ECO:0000256" key="3">
    <source>
        <dbReference type="ARBA" id="ARBA00012572"/>
    </source>
</evidence>
<dbReference type="Gene3D" id="3.20.20.70">
    <property type="entry name" value="Aldolase class I"/>
    <property type="match status" value="1"/>
</dbReference>
<dbReference type="GO" id="GO:0004640">
    <property type="term" value="F:phosphoribosylanthranilate isomerase activity"/>
    <property type="evidence" value="ECO:0007669"/>
    <property type="project" value="UniProtKB-EC"/>
</dbReference>
<evidence type="ECO:0000313" key="12">
    <source>
        <dbReference type="Proteomes" id="UP001519271"/>
    </source>
</evidence>
<dbReference type="HAMAP" id="MF_00135">
    <property type="entry name" value="PRAI"/>
    <property type="match status" value="1"/>
</dbReference>
<dbReference type="PANTHER" id="PTHR42894:SF1">
    <property type="entry name" value="N-(5'-PHOSPHORIBOSYL)ANTHRANILATE ISOMERASE"/>
    <property type="match status" value="1"/>
</dbReference>
<feature type="domain" description="N-(5'phosphoribosyl) anthranilate isomerase (PRAI)" evidence="10">
    <location>
        <begin position="5"/>
        <end position="191"/>
    </location>
</feature>
<evidence type="ECO:0000256" key="5">
    <source>
        <dbReference type="ARBA" id="ARBA00022605"/>
    </source>
</evidence>
<dbReference type="InterPro" id="IPR011060">
    <property type="entry name" value="RibuloseP-bd_barrel"/>
</dbReference>